<feature type="domain" description="Guanylate kinase-like" evidence="6">
    <location>
        <begin position="1468"/>
        <end position="1608"/>
    </location>
</feature>
<reference evidence="8" key="1">
    <citation type="submission" date="2021-01" db="UniProtKB">
        <authorList>
            <consortium name="EnsemblMetazoa"/>
        </authorList>
    </citation>
    <scope>IDENTIFICATION</scope>
</reference>
<dbReference type="Gene3D" id="2.30.42.10">
    <property type="match status" value="4"/>
</dbReference>
<dbReference type="OrthoDB" id="10067129at2759"/>
<dbReference type="SUPFAM" id="SSF50156">
    <property type="entry name" value="PDZ domain-like"/>
    <property type="match status" value="4"/>
</dbReference>
<dbReference type="SMART" id="SM00072">
    <property type="entry name" value="GuKc"/>
    <property type="match status" value="1"/>
</dbReference>
<feature type="domain" description="PDZ" evidence="7">
    <location>
        <begin position="1197"/>
        <end position="1278"/>
    </location>
</feature>
<dbReference type="InterPro" id="IPR008145">
    <property type="entry name" value="GK/Ca_channel_bsu"/>
</dbReference>
<dbReference type="Proteomes" id="UP000594262">
    <property type="component" value="Unplaced"/>
</dbReference>
<evidence type="ECO:0000256" key="2">
    <source>
        <dbReference type="PROSITE-ProRule" id="PRU00192"/>
    </source>
</evidence>
<feature type="region of interest" description="Disordered" evidence="4">
    <location>
        <begin position="1111"/>
        <end position="1171"/>
    </location>
</feature>
<dbReference type="InterPro" id="IPR001478">
    <property type="entry name" value="PDZ"/>
</dbReference>
<dbReference type="Gene3D" id="3.40.50.300">
    <property type="entry name" value="P-loop containing nucleotide triphosphate hydrolases"/>
    <property type="match status" value="1"/>
</dbReference>
<evidence type="ECO:0000256" key="3">
    <source>
        <dbReference type="SAM" id="Coils"/>
    </source>
</evidence>
<feature type="compositionally biased region" description="Basic and acidic residues" evidence="4">
    <location>
        <begin position="669"/>
        <end position="681"/>
    </location>
</feature>
<dbReference type="PANTHER" id="PTHR46360">
    <property type="entry name" value="DISKS LARGE HOMOLOG 5"/>
    <property type="match status" value="1"/>
</dbReference>
<dbReference type="GO" id="GO:0005886">
    <property type="term" value="C:plasma membrane"/>
    <property type="evidence" value="ECO:0007669"/>
    <property type="project" value="TreeGrafter"/>
</dbReference>
<feature type="region of interest" description="Disordered" evidence="4">
    <location>
        <begin position="984"/>
        <end position="1022"/>
    </location>
</feature>
<organism evidence="8 9">
    <name type="scientific">Clytia hemisphaerica</name>
    <dbReference type="NCBI Taxonomy" id="252671"/>
    <lineage>
        <taxon>Eukaryota</taxon>
        <taxon>Metazoa</taxon>
        <taxon>Cnidaria</taxon>
        <taxon>Hydrozoa</taxon>
        <taxon>Hydroidolina</taxon>
        <taxon>Leptothecata</taxon>
        <taxon>Obeliida</taxon>
        <taxon>Clytiidae</taxon>
        <taxon>Clytia</taxon>
    </lineage>
</organism>
<dbReference type="EnsemblMetazoa" id="CLYHEMT023783.1">
    <property type="protein sequence ID" value="CLYHEMP023783.1"/>
    <property type="gene ID" value="CLYHEMG023783"/>
</dbReference>
<dbReference type="RefSeq" id="XP_066910980.1">
    <property type="nucleotide sequence ID" value="XM_067054879.1"/>
</dbReference>
<dbReference type="InterPro" id="IPR027417">
    <property type="entry name" value="P-loop_NTPase"/>
</dbReference>
<dbReference type="InterPro" id="IPR036028">
    <property type="entry name" value="SH3-like_dom_sf"/>
</dbReference>
<accession>A0A7M5XIZ8</accession>
<dbReference type="PROSITE" id="PS50106">
    <property type="entry name" value="PDZ"/>
    <property type="match status" value="4"/>
</dbReference>
<feature type="domain" description="PDZ" evidence="7">
    <location>
        <begin position="1027"/>
        <end position="1106"/>
    </location>
</feature>
<dbReference type="GO" id="GO:0035331">
    <property type="term" value="P:negative regulation of hippo signaling"/>
    <property type="evidence" value="ECO:0007669"/>
    <property type="project" value="TreeGrafter"/>
</dbReference>
<dbReference type="Pfam" id="PF00625">
    <property type="entry name" value="Guanylate_kin"/>
    <property type="match status" value="1"/>
</dbReference>
<dbReference type="PROSITE" id="PS50052">
    <property type="entry name" value="GUANYLATE_KINASE_2"/>
    <property type="match status" value="1"/>
</dbReference>
<proteinExistence type="predicted"/>
<evidence type="ECO:0008006" key="10">
    <source>
        <dbReference type="Google" id="ProtNLM"/>
    </source>
</evidence>
<dbReference type="Gene3D" id="2.30.30.40">
    <property type="entry name" value="SH3 Domains"/>
    <property type="match status" value="1"/>
</dbReference>
<evidence type="ECO:0000259" key="5">
    <source>
        <dbReference type="PROSITE" id="PS50002"/>
    </source>
</evidence>
<feature type="region of interest" description="Disordered" evidence="4">
    <location>
        <begin position="107"/>
        <end position="135"/>
    </location>
</feature>
<evidence type="ECO:0000256" key="4">
    <source>
        <dbReference type="SAM" id="MobiDB-lite"/>
    </source>
</evidence>
<feature type="region of interest" description="Disordered" evidence="4">
    <location>
        <begin position="1340"/>
        <end position="1359"/>
    </location>
</feature>
<evidence type="ECO:0000259" key="7">
    <source>
        <dbReference type="PROSITE" id="PS50106"/>
    </source>
</evidence>
<feature type="compositionally biased region" description="Low complexity" evidence="4">
    <location>
        <begin position="799"/>
        <end position="817"/>
    </location>
</feature>
<evidence type="ECO:0000256" key="1">
    <source>
        <dbReference type="ARBA" id="ARBA00022443"/>
    </source>
</evidence>
<keyword evidence="1 2" id="KW-0728">SH3 domain</keyword>
<feature type="compositionally biased region" description="Low complexity" evidence="4">
    <location>
        <begin position="932"/>
        <end position="950"/>
    </location>
</feature>
<feature type="compositionally biased region" description="Polar residues" evidence="4">
    <location>
        <begin position="1112"/>
        <end position="1132"/>
    </location>
</feature>
<evidence type="ECO:0000313" key="8">
    <source>
        <dbReference type="EnsemblMetazoa" id="CLYHEMP023783.1"/>
    </source>
</evidence>
<keyword evidence="9" id="KW-1185">Reference proteome</keyword>
<feature type="compositionally biased region" description="Low complexity" evidence="4">
    <location>
        <begin position="990"/>
        <end position="1009"/>
    </location>
</feature>
<sequence>MSHDVMDKHPGLSPQKPFHHQSDYDRLRDQCDAAMKEIETLGKKHADTLSRFEKTSREMEYHKKQHTCLRNSLEELQSNYEQVIHDRNKLRQDYEEIVLLREAEMSSQHHHFHERTISSSSDRPMSPRGDPNGSRVDVAFNFDEIRADRDVLSTKCKTLQEEKSKLKLENEQLKNRCTSAIQGFEKALNDREKTDHEYKLVKQECDKIKDELQETTKLKNKMSHELKKLQEDKNSVLQEYKLVMSERATVLQEIQELQENLGQTKDKAQELNIDKEKAFREKEGFQREIQSVLADRDKARHELRLLEERLERTVKEREDFSRRCETQTRELEITKQETNAAKKERREALVYRDKILKECFDVKQNFEELSAGNLVAAETLKDKFDKLSKQLTDAWNRTEVAMARRNWAFNERDKVVKERENMRDRYSSLAKDKTLIEEQCKKLSLEMHSSQKKFKELYRENESLRKTLLVKGSMLPSQDSAIDTEAPSYQICGVKLEKSAQDEFGFKIGGGMLGDKSITVVEVTPGSLAENHLKVNDLIIQVNNMDMTNVDYETACESIFGVDDLDMKILRHNKVGLKNPLQRFDLKTGNDEKAIGLSIDSGFHIKSIEPGSAAEEETLSIGDKILTINGQSIDDMPYQEAKKLLNTSHLSLTVLKPSVSTTSSHRSLSHRDDRDDEKVADNTESDSMTSNDGPLSSRPPHFRSPSAPGHIGSPDFSAFHHSSMFGGPPSHPHKSMNFLNKMSDEEIKRVLSDLTDEQRRREREQLEMIDESKPQRSPSFISAIRKSENYGFQRPSRPRSTNSITNSINSSGSTGRTMASPLLNPTRSDPLALDPMRTLCQPSSATTSSTSVNSLTHRGRRTQSQPRHAAMPHTWTGPPPKIPHSSENLNPSYSIGHEHSSSLYARLHHPSMEFSDRHTIITSHSTVPSKQGSSRSVGGPGHSSHGSLNSDFSENPAPIHVAPVYEEELESPFTEDYASVISGTRRSSRASSKPDFSSPASSKKSVTTTTRKRSVVRATSDEEEPRRIIIEKGMEPLGITILEGDPNGIFVSHVTEGSYAAKHGLKYGDQLLEFNGINLRTAEKKQAETILTIQESTVTVLVHYNPSKMPIENSSTQSTPCTPRRSVISSPAFNKRAGRNSVSGLTGNLSAPGTPVTMHVRLSSNTSSSSDHSKFYYSENKITPIPENESTIGDQRPIHIDRVPASTALGLGIIGGNHIGIFISDIQKGSLASQSNLRCGDQILKYNDKDMGNITLEEAILELGKHTEVSDLQVQYNPPGYRKAQTQANDSFYVRAQFDRFPHGKGELSFRKGDILHVTETFYKGQLGVWRASIVNDNETTKPSSGKLTKGKIPSKRKAEQELLLRRSSSYGDDKSKNRKSLFRRSKKGSSHHAINHSRESSDSKAEIESTVSGGTSFVFISDDFNTYQFVKQLECKFPRPVIIVGPMAEPICDKLVIHWSMNFARCFEVVHSTQDEMSENVDSGTYLDYKLRKGGDRYEVVTANAVKEFSQKQTKHCLLDINMDAIERIINAHLYPIIIYLKFKSGKIIKDMRDGHFIKDKLSTKEAKDLYDTYLKQEKDSKHFFNVTINAVSNLHQVCKDINDAVLEQQKKALWVNNDE</sequence>
<dbReference type="InterPro" id="IPR053004">
    <property type="entry name" value="MAGUK_Signaling_Regulators"/>
</dbReference>
<feature type="region of interest" description="Disordered" evidence="4">
    <location>
        <begin position="924"/>
        <end position="955"/>
    </location>
</feature>
<feature type="region of interest" description="Disordered" evidence="4">
    <location>
        <begin position="1367"/>
        <end position="1407"/>
    </location>
</feature>
<dbReference type="PROSITE" id="PS50002">
    <property type="entry name" value="SH3"/>
    <property type="match status" value="1"/>
</dbReference>
<dbReference type="CDD" id="cd00136">
    <property type="entry name" value="PDZ_canonical"/>
    <property type="match status" value="1"/>
</dbReference>
<name>A0A7M5XIZ8_9CNID</name>
<feature type="compositionally biased region" description="Basic residues" evidence="4">
    <location>
        <begin position="1377"/>
        <end position="1396"/>
    </location>
</feature>
<feature type="domain" description="PDZ" evidence="7">
    <location>
        <begin position="493"/>
        <end position="559"/>
    </location>
</feature>
<feature type="compositionally biased region" description="Polar residues" evidence="4">
    <location>
        <begin position="685"/>
        <end position="694"/>
    </location>
</feature>
<keyword evidence="3" id="KW-0175">Coiled coil</keyword>
<feature type="domain" description="PDZ" evidence="7">
    <location>
        <begin position="583"/>
        <end position="648"/>
    </location>
</feature>
<feature type="region of interest" description="Disordered" evidence="4">
    <location>
        <begin position="787"/>
        <end position="892"/>
    </location>
</feature>
<dbReference type="SUPFAM" id="SSF50044">
    <property type="entry name" value="SH3-domain"/>
    <property type="match status" value="1"/>
</dbReference>
<evidence type="ECO:0000259" key="6">
    <source>
        <dbReference type="PROSITE" id="PS50052"/>
    </source>
</evidence>
<feature type="region of interest" description="Disordered" evidence="4">
    <location>
        <begin position="1"/>
        <end position="24"/>
    </location>
</feature>
<dbReference type="SMART" id="SM00228">
    <property type="entry name" value="PDZ"/>
    <property type="match status" value="4"/>
</dbReference>
<dbReference type="InterPro" id="IPR036034">
    <property type="entry name" value="PDZ_sf"/>
</dbReference>
<dbReference type="PANTHER" id="PTHR46360:SF1">
    <property type="entry name" value="DISKS LARGE HOMOLOG 5"/>
    <property type="match status" value="1"/>
</dbReference>
<feature type="compositionally biased region" description="Basic and acidic residues" evidence="4">
    <location>
        <begin position="1397"/>
        <end position="1407"/>
    </location>
</feature>
<dbReference type="Pfam" id="PF00595">
    <property type="entry name" value="PDZ"/>
    <property type="match status" value="4"/>
</dbReference>
<feature type="domain" description="SH3" evidence="5">
    <location>
        <begin position="1289"/>
        <end position="1363"/>
    </location>
</feature>
<dbReference type="SUPFAM" id="SSF52540">
    <property type="entry name" value="P-loop containing nucleoside triphosphate hydrolases"/>
    <property type="match status" value="1"/>
</dbReference>
<dbReference type="GeneID" id="136798289"/>
<protein>
    <recommendedName>
        <fullName evidence="10">Disks large homolog 5</fullName>
    </recommendedName>
</protein>
<feature type="compositionally biased region" description="Polar residues" evidence="4">
    <location>
        <begin position="1140"/>
        <end position="1151"/>
    </location>
</feature>
<feature type="coiled-coil region" evidence="3">
    <location>
        <begin position="142"/>
        <end position="344"/>
    </location>
</feature>
<dbReference type="InterPro" id="IPR001452">
    <property type="entry name" value="SH3_domain"/>
</dbReference>
<evidence type="ECO:0000313" key="9">
    <source>
        <dbReference type="Proteomes" id="UP000594262"/>
    </source>
</evidence>
<dbReference type="InterPro" id="IPR008144">
    <property type="entry name" value="Guanylate_kin-like_dom"/>
</dbReference>
<feature type="compositionally biased region" description="Low complexity" evidence="4">
    <location>
        <begin position="843"/>
        <end position="856"/>
    </location>
</feature>
<feature type="region of interest" description="Disordered" evidence="4">
    <location>
        <begin position="657"/>
        <end position="737"/>
    </location>
</feature>
<feature type="compositionally biased region" description="Basic and acidic residues" evidence="4">
    <location>
        <begin position="1"/>
        <end position="10"/>
    </location>
</feature>